<proteinExistence type="predicted"/>
<dbReference type="EMBL" id="FJOG01000059">
    <property type="protein sequence ID" value="CZR68738.1"/>
    <property type="molecule type" value="Genomic_DNA"/>
</dbReference>
<reference evidence="3 4" key="1">
    <citation type="submission" date="2016-03" db="EMBL/GenBank/DDBJ databases">
        <authorList>
            <person name="Ploux O."/>
        </authorList>
    </citation>
    <scope>NUCLEOTIDE SEQUENCE [LARGE SCALE GENOMIC DNA]</scope>
    <source>
        <strain evidence="3 4">UAMH 11012</strain>
    </source>
</reference>
<keyword evidence="2" id="KW-0812">Transmembrane</keyword>
<keyword evidence="2" id="KW-0472">Membrane</keyword>
<feature type="transmembrane region" description="Helical" evidence="2">
    <location>
        <begin position="139"/>
        <end position="161"/>
    </location>
</feature>
<gene>
    <name evidence="3" type="ORF">PAC_18637</name>
</gene>
<feature type="region of interest" description="Disordered" evidence="1">
    <location>
        <begin position="63"/>
        <end position="134"/>
    </location>
</feature>
<feature type="compositionally biased region" description="Basic and acidic residues" evidence="1">
    <location>
        <begin position="88"/>
        <end position="112"/>
    </location>
</feature>
<accession>A0A1L7XUM7</accession>
<evidence type="ECO:0000313" key="4">
    <source>
        <dbReference type="Proteomes" id="UP000184330"/>
    </source>
</evidence>
<name>A0A1L7XUM7_9HELO</name>
<protein>
    <submittedName>
        <fullName evidence="3">Uncharacterized protein</fullName>
    </submittedName>
</protein>
<feature type="region of interest" description="Disordered" evidence="1">
    <location>
        <begin position="184"/>
        <end position="218"/>
    </location>
</feature>
<evidence type="ECO:0000256" key="2">
    <source>
        <dbReference type="SAM" id="Phobius"/>
    </source>
</evidence>
<feature type="compositionally biased region" description="Low complexity" evidence="1">
    <location>
        <begin position="184"/>
        <end position="203"/>
    </location>
</feature>
<sequence>MGASGRTPDAELQDLTTNSITHGQATASDSALQTNCNTVGAIYNNPTINNYFGALSVQPSRSLPFERPVPTTGTSQPDLSLRGPNPLHENEPPTRSGSPEHRQAHRERRDSDEAYTNHAGDQTEGSGRQRRRRTSKKKIALIIFVVGVCISGVIVGVVVPLTRKKASNSSPLITSSIQTATASFNSTQESSFSTTSSSATQSELKTENIPIGSSSTAPSMNAAKTTFSTHTAAASTTSCTSNCFPSTTASSKLPNTPTSTNPPSTTSISSTLLTTTKPQQVTCAIDANCPINLVCIYSAWTCGTCIE</sequence>
<feature type="compositionally biased region" description="Low complexity" evidence="1">
    <location>
        <begin position="250"/>
        <end position="268"/>
    </location>
</feature>
<organism evidence="3 4">
    <name type="scientific">Phialocephala subalpina</name>
    <dbReference type="NCBI Taxonomy" id="576137"/>
    <lineage>
        <taxon>Eukaryota</taxon>
        <taxon>Fungi</taxon>
        <taxon>Dikarya</taxon>
        <taxon>Ascomycota</taxon>
        <taxon>Pezizomycotina</taxon>
        <taxon>Leotiomycetes</taxon>
        <taxon>Helotiales</taxon>
        <taxon>Mollisiaceae</taxon>
        <taxon>Phialocephala</taxon>
        <taxon>Phialocephala fortinii species complex</taxon>
    </lineage>
</organism>
<feature type="region of interest" description="Disordered" evidence="1">
    <location>
        <begin position="247"/>
        <end position="268"/>
    </location>
</feature>
<evidence type="ECO:0000313" key="3">
    <source>
        <dbReference type="EMBL" id="CZR68738.1"/>
    </source>
</evidence>
<dbReference type="Proteomes" id="UP000184330">
    <property type="component" value="Unassembled WGS sequence"/>
</dbReference>
<keyword evidence="2" id="KW-1133">Transmembrane helix</keyword>
<evidence type="ECO:0000256" key="1">
    <source>
        <dbReference type="SAM" id="MobiDB-lite"/>
    </source>
</evidence>
<keyword evidence="4" id="KW-1185">Reference proteome</keyword>
<dbReference type="AlphaFoldDB" id="A0A1L7XUM7"/>